<feature type="transmembrane region" description="Helical" evidence="6">
    <location>
        <begin position="291"/>
        <end position="310"/>
    </location>
</feature>
<protein>
    <submittedName>
        <fullName evidence="8">Na/Pi cotransporter family protein</fullName>
    </submittedName>
</protein>
<evidence type="ECO:0000256" key="4">
    <source>
        <dbReference type="ARBA" id="ARBA00022989"/>
    </source>
</evidence>
<feature type="domain" description="PhoU" evidence="7">
    <location>
        <begin position="357"/>
        <end position="442"/>
    </location>
</feature>
<comment type="subcellular location">
    <subcellularLocation>
        <location evidence="1">Cell membrane</location>
        <topology evidence="1">Multi-pass membrane protein</topology>
    </subcellularLocation>
</comment>
<evidence type="ECO:0000256" key="1">
    <source>
        <dbReference type="ARBA" id="ARBA00004651"/>
    </source>
</evidence>
<dbReference type="InterPro" id="IPR003841">
    <property type="entry name" value="Na/Pi_transpt"/>
</dbReference>
<evidence type="ECO:0000313" key="9">
    <source>
        <dbReference type="Proteomes" id="UP000284178"/>
    </source>
</evidence>
<evidence type="ECO:0000256" key="5">
    <source>
        <dbReference type="ARBA" id="ARBA00023136"/>
    </source>
</evidence>
<feature type="transmembrane region" description="Helical" evidence="6">
    <location>
        <begin position="184"/>
        <end position="204"/>
    </location>
</feature>
<dbReference type="GO" id="GO:0005886">
    <property type="term" value="C:plasma membrane"/>
    <property type="evidence" value="ECO:0007669"/>
    <property type="project" value="UniProtKB-SubCell"/>
</dbReference>
<dbReference type="AlphaFoldDB" id="A0A412G6J8"/>
<dbReference type="InterPro" id="IPR026022">
    <property type="entry name" value="PhoU_dom"/>
</dbReference>
<dbReference type="PANTHER" id="PTHR10010">
    <property type="entry name" value="SOLUTE CARRIER FAMILY 34 SODIUM PHOSPHATE , MEMBER 2-RELATED"/>
    <property type="match status" value="1"/>
</dbReference>
<evidence type="ECO:0000256" key="6">
    <source>
        <dbReference type="SAM" id="Phobius"/>
    </source>
</evidence>
<dbReference type="EMBL" id="QRUP01000001">
    <property type="protein sequence ID" value="RGR76915.1"/>
    <property type="molecule type" value="Genomic_DNA"/>
</dbReference>
<evidence type="ECO:0000313" key="8">
    <source>
        <dbReference type="EMBL" id="RGR76915.1"/>
    </source>
</evidence>
<comment type="caution">
    <text evidence="8">The sequence shown here is derived from an EMBL/GenBank/DDBJ whole genome shotgun (WGS) entry which is preliminary data.</text>
</comment>
<accession>A0A412G6J8</accession>
<feature type="transmembrane region" description="Helical" evidence="6">
    <location>
        <begin position="224"/>
        <end position="247"/>
    </location>
</feature>
<feature type="transmembrane region" description="Helical" evidence="6">
    <location>
        <begin position="55"/>
        <end position="81"/>
    </location>
</feature>
<dbReference type="NCBIfam" id="NF037997">
    <property type="entry name" value="Na_Pi_symport"/>
    <property type="match status" value="1"/>
</dbReference>
<feature type="transmembrane region" description="Helical" evidence="6">
    <location>
        <begin position="119"/>
        <end position="135"/>
    </location>
</feature>
<evidence type="ECO:0000256" key="2">
    <source>
        <dbReference type="ARBA" id="ARBA00022475"/>
    </source>
</evidence>
<keyword evidence="5 6" id="KW-0472">Membrane</keyword>
<dbReference type="Pfam" id="PF01895">
    <property type="entry name" value="PhoU"/>
    <property type="match status" value="2"/>
</dbReference>
<sequence length="563" mass="61778">MNIVATEMITLGDISWDMILGGFALFLFGIKFMGDGLKNVAGHKLREYIDKYTSNPLMAVLVGIVVTIVVQSSSAATAITIGLVRAGLMKLEQAAGVVVGANIGTTMTAFLIGLKVEQFAMYFVFIGGMIISFGKKKKTRYIGDIILGFGLMFYGLKIMGDSLKMLKDLPAFIEFAKVMSEKPLLGLLAGTVLTGLIQGSAATIGVVQKLYESGAMTLNAAMPFVFGACIGTTVTGVFAAIGGSLAAKRTAGLHTLFNVIAATIGMIFLPFYIQFITWISDLLLIPPMMQIAVVHILFKIVGVIVYLPLLNVMCNFIKKLIPGNEPERIEINLDDMDAGIAHQMPTAALAIAKQAVLKMSTVVDAAVDKARDFMNTRGGSDEKELVNQTEDLINSIDTKITNYLMSVSKENLNDRDMQDFNLHLQVIKNLERIGDLSVNLVEFFDMVHEDKNDFSDGAKKDVLEMFELFKHMLNTSIGIYRDEDYAQYSALMEDENYMDLLEYKARQKHFDRMARNECATAVGGSVYCDILGNLERMADHCCNIARCSIEASSSKEAPVLEHH</sequence>
<feature type="transmembrane region" description="Helical" evidence="6">
    <location>
        <begin position="141"/>
        <end position="163"/>
    </location>
</feature>
<dbReference type="SUPFAM" id="SSF109755">
    <property type="entry name" value="PhoU-like"/>
    <property type="match status" value="1"/>
</dbReference>
<dbReference type="Gene3D" id="1.20.58.220">
    <property type="entry name" value="Phosphate transport system protein phou homolog 2, domain 2"/>
    <property type="match status" value="1"/>
</dbReference>
<dbReference type="Proteomes" id="UP000284178">
    <property type="component" value="Unassembled WGS sequence"/>
</dbReference>
<keyword evidence="9" id="KW-1185">Reference proteome</keyword>
<keyword evidence="4 6" id="KW-1133">Transmembrane helix</keyword>
<feature type="transmembrane region" description="Helical" evidence="6">
    <location>
        <begin position="14"/>
        <end position="34"/>
    </location>
</feature>
<dbReference type="Pfam" id="PF02690">
    <property type="entry name" value="Na_Pi_cotrans"/>
    <property type="match status" value="2"/>
</dbReference>
<evidence type="ECO:0000256" key="3">
    <source>
        <dbReference type="ARBA" id="ARBA00022692"/>
    </source>
</evidence>
<dbReference type="GO" id="GO:0005436">
    <property type="term" value="F:sodium:phosphate symporter activity"/>
    <property type="evidence" value="ECO:0007669"/>
    <property type="project" value="InterPro"/>
</dbReference>
<evidence type="ECO:0000259" key="7">
    <source>
        <dbReference type="Pfam" id="PF01895"/>
    </source>
</evidence>
<name>A0A412G6J8_9FIRM</name>
<proteinExistence type="predicted"/>
<dbReference type="GeneID" id="83013999"/>
<gene>
    <name evidence="8" type="ORF">DWY25_01070</name>
</gene>
<feature type="domain" description="PhoU" evidence="7">
    <location>
        <begin position="462"/>
        <end position="546"/>
    </location>
</feature>
<organism evidence="8 9">
    <name type="scientific">Holdemania filiformis</name>
    <dbReference type="NCBI Taxonomy" id="61171"/>
    <lineage>
        <taxon>Bacteria</taxon>
        <taxon>Bacillati</taxon>
        <taxon>Bacillota</taxon>
        <taxon>Erysipelotrichia</taxon>
        <taxon>Erysipelotrichales</taxon>
        <taxon>Erysipelotrichaceae</taxon>
        <taxon>Holdemania</taxon>
    </lineage>
</organism>
<dbReference type="PANTHER" id="PTHR10010:SF46">
    <property type="entry name" value="SODIUM-DEPENDENT PHOSPHATE TRANSPORT PROTEIN 2B"/>
    <property type="match status" value="1"/>
</dbReference>
<feature type="transmembrane region" description="Helical" evidence="6">
    <location>
        <begin position="259"/>
        <end position="279"/>
    </location>
</feature>
<dbReference type="GO" id="GO:0044341">
    <property type="term" value="P:sodium-dependent phosphate transport"/>
    <property type="evidence" value="ECO:0007669"/>
    <property type="project" value="InterPro"/>
</dbReference>
<dbReference type="RefSeq" id="WP_117892616.1">
    <property type="nucleotide sequence ID" value="NZ_CABJCV010000001.1"/>
</dbReference>
<reference evidence="8 9" key="1">
    <citation type="submission" date="2018-08" db="EMBL/GenBank/DDBJ databases">
        <title>A genome reference for cultivated species of the human gut microbiota.</title>
        <authorList>
            <person name="Zou Y."/>
            <person name="Xue W."/>
            <person name="Luo G."/>
        </authorList>
    </citation>
    <scope>NUCLEOTIDE SEQUENCE [LARGE SCALE GENOMIC DNA]</scope>
    <source>
        <strain evidence="8 9">AF24-29</strain>
    </source>
</reference>
<dbReference type="InterPro" id="IPR038078">
    <property type="entry name" value="PhoU-like_sf"/>
</dbReference>
<keyword evidence="2" id="KW-1003">Cell membrane</keyword>
<keyword evidence="3 6" id="KW-0812">Transmembrane</keyword>